<evidence type="ECO:0000313" key="4">
    <source>
        <dbReference type="Proteomes" id="UP001447188"/>
    </source>
</evidence>
<accession>A0ABR3GKD3</accession>
<evidence type="ECO:0000313" key="3">
    <source>
        <dbReference type="EMBL" id="KAL0636405.1"/>
    </source>
</evidence>
<proteinExistence type="predicted"/>
<sequence length="490" mass="54832">MASDTHTFAVRPQTPNRRLRNQSSLERLLSFTLLSPPPIPEEVHEASLIYHLILDDCKRAHAVISPRGKGGNSDGADSKEIETGTGYREKDEEFYETEHNEEDQEAESEDEEEDDGTVHLHKLFRALYRYSPTDDGRANIVRMVLHGLFPPTPTTDARAPSYTARALKSIIPRARCWVDYTPDQRLSVYHTLAAFASEFLEGFFVPLKAQGRNTPHISSLISPTSRSEISPAQATTARLHDLRSRCLLRDGHRCVVTGKFDRSHIQNLMKKTTRARRRALPAGYSTEAAHIIPHALNALDSTTGALAPSKHYVWRIMNMFDPGISRILEGTAINSPANALMLLPELHQRFGRLECYLEEVDENTYSFKHTARSVQIEAFYEPRAPRLAFANHEPEGTPHSPLPSARLLKFHRACCLILAMSGAAEYVERLLDDTEELMLKGMLAADGSSDLGLVLRLKGLYSDDEEEGELEEEVLAEWGHGSLSPTVAVC</sequence>
<dbReference type="InterPro" id="IPR003615">
    <property type="entry name" value="HNH_nuc"/>
</dbReference>
<dbReference type="EMBL" id="JBBBZM010000051">
    <property type="protein sequence ID" value="KAL0636405.1"/>
    <property type="molecule type" value="Genomic_DNA"/>
</dbReference>
<evidence type="ECO:0000256" key="1">
    <source>
        <dbReference type="SAM" id="MobiDB-lite"/>
    </source>
</evidence>
<comment type="caution">
    <text evidence="3">The sequence shown here is derived from an EMBL/GenBank/DDBJ whole genome shotgun (WGS) entry which is preliminary data.</text>
</comment>
<name>A0ABR3GKD3_9PEZI</name>
<protein>
    <recommendedName>
        <fullName evidence="2">HNH nuclease domain-containing protein</fullName>
    </recommendedName>
</protein>
<feature type="domain" description="HNH nuclease" evidence="2">
    <location>
        <begin position="254"/>
        <end position="352"/>
    </location>
</feature>
<feature type="region of interest" description="Disordered" evidence="1">
    <location>
        <begin position="1"/>
        <end position="21"/>
    </location>
</feature>
<dbReference type="Proteomes" id="UP001447188">
    <property type="component" value="Unassembled WGS sequence"/>
</dbReference>
<keyword evidence="4" id="KW-1185">Reference proteome</keyword>
<feature type="region of interest" description="Disordered" evidence="1">
    <location>
        <begin position="65"/>
        <end position="116"/>
    </location>
</feature>
<reference evidence="3 4" key="1">
    <citation type="submission" date="2024-02" db="EMBL/GenBank/DDBJ databases">
        <title>Discinaceae phylogenomics.</title>
        <authorList>
            <person name="Dirks A.C."/>
            <person name="James T.Y."/>
        </authorList>
    </citation>
    <scope>NUCLEOTIDE SEQUENCE [LARGE SCALE GENOMIC DNA]</scope>
    <source>
        <strain evidence="3 4">ACD0624</strain>
    </source>
</reference>
<feature type="compositionally biased region" description="Acidic residues" evidence="1">
    <location>
        <begin position="92"/>
        <end position="115"/>
    </location>
</feature>
<organism evidence="3 4">
    <name type="scientific">Discina gigas</name>
    <dbReference type="NCBI Taxonomy" id="1032678"/>
    <lineage>
        <taxon>Eukaryota</taxon>
        <taxon>Fungi</taxon>
        <taxon>Dikarya</taxon>
        <taxon>Ascomycota</taxon>
        <taxon>Pezizomycotina</taxon>
        <taxon>Pezizomycetes</taxon>
        <taxon>Pezizales</taxon>
        <taxon>Discinaceae</taxon>
        <taxon>Discina</taxon>
    </lineage>
</organism>
<dbReference type="Pfam" id="PF13391">
    <property type="entry name" value="HNH_2"/>
    <property type="match status" value="1"/>
</dbReference>
<feature type="compositionally biased region" description="Basic and acidic residues" evidence="1">
    <location>
        <begin position="76"/>
        <end position="91"/>
    </location>
</feature>
<gene>
    <name evidence="3" type="ORF">Q9L58_004655</name>
</gene>
<evidence type="ECO:0000259" key="2">
    <source>
        <dbReference type="Pfam" id="PF13391"/>
    </source>
</evidence>